<dbReference type="PATRIC" id="fig|445709.3.peg.2711"/>
<keyword evidence="4" id="KW-0690">Ribosome biogenesis</keyword>
<organism evidence="6 7">
    <name type="scientific">Pandoraea thiooxydans</name>
    <dbReference type="NCBI Taxonomy" id="445709"/>
    <lineage>
        <taxon>Bacteria</taxon>
        <taxon>Pseudomonadati</taxon>
        <taxon>Pseudomonadota</taxon>
        <taxon>Betaproteobacteria</taxon>
        <taxon>Burkholderiales</taxon>
        <taxon>Burkholderiaceae</taxon>
        <taxon>Pandoraea</taxon>
    </lineage>
</organism>
<dbReference type="RefSeq" id="WP_047214846.1">
    <property type="nucleotide sequence ID" value="NZ_CP011568.3"/>
</dbReference>
<dbReference type="PANTHER" id="PTHR38099:SF1">
    <property type="entry name" value="LARGE RIBOSOMAL RNA SUBUNIT ACCUMULATION PROTEIN YCED"/>
    <property type="match status" value="1"/>
</dbReference>
<dbReference type="Pfam" id="PF02620">
    <property type="entry name" value="YceD"/>
    <property type="match status" value="1"/>
</dbReference>
<dbReference type="InterPro" id="IPR003772">
    <property type="entry name" value="YceD"/>
</dbReference>
<dbReference type="GO" id="GO:0042254">
    <property type="term" value="P:ribosome biogenesis"/>
    <property type="evidence" value="ECO:0007669"/>
    <property type="project" value="UniProtKB-KW"/>
</dbReference>
<evidence type="ECO:0000256" key="1">
    <source>
        <dbReference type="ARBA" id="ARBA00002868"/>
    </source>
</evidence>
<evidence type="ECO:0000256" key="5">
    <source>
        <dbReference type="ARBA" id="ARBA00031841"/>
    </source>
</evidence>
<reference evidence="7" key="1">
    <citation type="submission" date="2015-06" db="EMBL/GenBank/DDBJ databases">
        <authorList>
            <person name="Lim Y.L."/>
            <person name="Ee R."/>
            <person name="Yong D."/>
            <person name="How K.Y."/>
            <person name="Yin W.F."/>
            <person name="Chan K.G."/>
        </authorList>
    </citation>
    <scope>NUCLEOTIDE SEQUENCE [LARGE SCALE GENOMIC DNA]</scope>
    <source>
        <strain evidence="7">DSM 25325</strain>
    </source>
</reference>
<name>A0A0G3ESG0_9BURK</name>
<evidence type="ECO:0000256" key="2">
    <source>
        <dbReference type="ARBA" id="ARBA00010740"/>
    </source>
</evidence>
<protein>
    <recommendedName>
        <fullName evidence="3">Large ribosomal RNA subunit accumulation protein YceD</fullName>
    </recommendedName>
    <alternativeName>
        <fullName evidence="5">23S rRNA accumulation protein YceD</fullName>
    </alternativeName>
</protein>
<keyword evidence="7" id="KW-1185">Reference proteome</keyword>
<accession>A0A0G3ESG0</accession>
<dbReference type="GO" id="GO:0005829">
    <property type="term" value="C:cytosol"/>
    <property type="evidence" value="ECO:0007669"/>
    <property type="project" value="TreeGrafter"/>
</dbReference>
<evidence type="ECO:0000313" key="7">
    <source>
        <dbReference type="Proteomes" id="UP000036700"/>
    </source>
</evidence>
<evidence type="ECO:0000256" key="3">
    <source>
        <dbReference type="ARBA" id="ARBA00015716"/>
    </source>
</evidence>
<dbReference type="AlphaFoldDB" id="A0A0G3ESG0"/>
<evidence type="ECO:0000313" key="6">
    <source>
        <dbReference type="EMBL" id="AKJ68949.1"/>
    </source>
</evidence>
<dbReference type="KEGG" id="ptx:ABW99_12775"/>
<gene>
    <name evidence="6" type="ORF">ABW99_12775</name>
</gene>
<dbReference type="InterPro" id="IPR039255">
    <property type="entry name" value="YceD_bac"/>
</dbReference>
<comment type="function">
    <text evidence="1">Plays a role in synthesis, processing and/or stability of 23S rRNA.</text>
</comment>
<dbReference type="PANTHER" id="PTHR38099">
    <property type="entry name" value="LARGE RIBOSOMAL RNA SUBUNIT ACCUMULATION PROTEIN YCED"/>
    <property type="match status" value="1"/>
</dbReference>
<dbReference type="EMBL" id="CP011568">
    <property type="protein sequence ID" value="AKJ68949.1"/>
    <property type="molecule type" value="Genomic_DNA"/>
</dbReference>
<comment type="similarity">
    <text evidence="2">Belongs to the DUF177 domain family.</text>
</comment>
<evidence type="ECO:0000256" key="4">
    <source>
        <dbReference type="ARBA" id="ARBA00022517"/>
    </source>
</evidence>
<dbReference type="STRING" id="445709.ABW99_12775"/>
<dbReference type="OrthoDB" id="5297600at2"/>
<sequence>MREYVVNLFEFARTGMIAEGDVPVQELPRMLTEVPAAVPVTERSTVVFHWRAQGFERSEHRADGGMAVRQYLRLAVAGDMWLECQRCMTPYRHPMATETVFEVVRDEAQADACLADDTLPEAIVGSANFDLIELVEEELLLALPLVPKHEVCPEVHVSLVTGPDGQAEPAEEDVQDKPSPFAALAALKRVPSDEGK</sequence>
<dbReference type="Proteomes" id="UP000036700">
    <property type="component" value="Chromosome"/>
</dbReference>
<proteinExistence type="inferred from homology"/>